<protein>
    <submittedName>
        <fullName evidence="3">Uncharacterized conserved protein YndB, AHSA1/START domain</fullName>
    </submittedName>
</protein>
<sequence>MKTDPFVIERTFSAPPSKVWEAITDTKKMKQWYFDLEKFKPEVGFKFQFLAGSDTKKYLHICKVMEAEEGKKLAYTWSYDNYPGNSLVTFELFEAGTGTRVKLTHSGLESFPAKDDPNFAKESFAAGWTEIISKNLKNFIEE</sequence>
<evidence type="ECO:0000313" key="3">
    <source>
        <dbReference type="EMBL" id="SMD11171.1"/>
    </source>
</evidence>
<dbReference type="Pfam" id="PF08327">
    <property type="entry name" value="AHSA1"/>
    <property type="match status" value="1"/>
</dbReference>
<accession>A0A1W2EN83</accession>
<keyword evidence="4" id="KW-1185">Reference proteome</keyword>
<evidence type="ECO:0000259" key="2">
    <source>
        <dbReference type="Pfam" id="PF08327"/>
    </source>
</evidence>
<evidence type="ECO:0000256" key="1">
    <source>
        <dbReference type="ARBA" id="ARBA00006817"/>
    </source>
</evidence>
<proteinExistence type="inferred from homology"/>
<dbReference type="EMBL" id="FWYB01000014">
    <property type="protein sequence ID" value="SMD11171.1"/>
    <property type="molecule type" value="Genomic_DNA"/>
</dbReference>
<dbReference type="SUPFAM" id="SSF55961">
    <property type="entry name" value="Bet v1-like"/>
    <property type="match status" value="1"/>
</dbReference>
<evidence type="ECO:0000313" key="4">
    <source>
        <dbReference type="Proteomes" id="UP000192678"/>
    </source>
</evidence>
<organism evidence="3 4">
    <name type="scientific">Pedobacter nyackensis</name>
    <dbReference type="NCBI Taxonomy" id="475255"/>
    <lineage>
        <taxon>Bacteria</taxon>
        <taxon>Pseudomonadati</taxon>
        <taxon>Bacteroidota</taxon>
        <taxon>Sphingobacteriia</taxon>
        <taxon>Sphingobacteriales</taxon>
        <taxon>Sphingobacteriaceae</taxon>
        <taxon>Pedobacter</taxon>
    </lineage>
</organism>
<reference evidence="3 4" key="1">
    <citation type="submission" date="2017-04" db="EMBL/GenBank/DDBJ databases">
        <authorList>
            <person name="Afonso C.L."/>
            <person name="Miller P.J."/>
            <person name="Scott M.A."/>
            <person name="Spackman E."/>
            <person name="Goraichik I."/>
            <person name="Dimitrov K.M."/>
            <person name="Suarez D.L."/>
            <person name="Swayne D.E."/>
        </authorList>
    </citation>
    <scope>NUCLEOTIDE SEQUENCE [LARGE SCALE GENOMIC DNA]</scope>
    <source>
        <strain evidence="3 4">DSM 19625</strain>
    </source>
</reference>
<dbReference type="AlphaFoldDB" id="A0A1W2EN83"/>
<dbReference type="Proteomes" id="UP000192678">
    <property type="component" value="Unassembled WGS sequence"/>
</dbReference>
<dbReference type="CDD" id="cd07814">
    <property type="entry name" value="SRPBCC_CalC_Aha1-like"/>
    <property type="match status" value="1"/>
</dbReference>
<gene>
    <name evidence="3" type="ORF">SAMN04488101_1146</name>
</gene>
<comment type="similarity">
    <text evidence="1">Belongs to the AHA1 family.</text>
</comment>
<dbReference type="STRING" id="475255.SAMN04488101_1146"/>
<dbReference type="InterPro" id="IPR013538">
    <property type="entry name" value="ASHA1/2-like_C"/>
</dbReference>
<dbReference type="Gene3D" id="3.30.530.20">
    <property type="match status" value="1"/>
</dbReference>
<dbReference type="OrthoDB" id="2355173at2"/>
<dbReference type="RefSeq" id="WP_084291303.1">
    <property type="nucleotide sequence ID" value="NZ_FWYB01000014.1"/>
</dbReference>
<feature type="domain" description="Activator of Hsp90 ATPase homologue 1/2-like C-terminal" evidence="2">
    <location>
        <begin position="14"/>
        <end position="140"/>
    </location>
</feature>
<dbReference type="InterPro" id="IPR023393">
    <property type="entry name" value="START-like_dom_sf"/>
</dbReference>
<name>A0A1W2EN83_9SPHI</name>